<dbReference type="InterPro" id="IPR001296">
    <property type="entry name" value="Glyco_trans_1"/>
</dbReference>
<comment type="caution">
    <text evidence="4">The sequence shown here is derived from an EMBL/GenBank/DDBJ whole genome shotgun (WGS) entry which is preliminary data.</text>
</comment>
<evidence type="ECO:0000259" key="3">
    <source>
        <dbReference type="Pfam" id="PF13439"/>
    </source>
</evidence>
<dbReference type="AlphaFoldDB" id="A0A1F6B3N8"/>
<dbReference type="CDD" id="cd03809">
    <property type="entry name" value="GT4_MtfB-like"/>
    <property type="match status" value="1"/>
</dbReference>
<evidence type="ECO:0008006" key="6">
    <source>
        <dbReference type="Google" id="ProtNLM"/>
    </source>
</evidence>
<name>A0A1F6B3N8_9BACT</name>
<accession>A0A1F6B3N8</accession>
<feature type="domain" description="Glycosyltransferase subfamily 4-like N-terminal" evidence="3">
    <location>
        <begin position="14"/>
        <end position="176"/>
    </location>
</feature>
<gene>
    <name evidence="4" type="ORF">A3A63_03315</name>
</gene>
<reference evidence="4 5" key="1">
    <citation type="journal article" date="2016" name="Nat. Commun.">
        <title>Thousands of microbial genomes shed light on interconnected biogeochemical processes in an aquifer system.</title>
        <authorList>
            <person name="Anantharaman K."/>
            <person name="Brown C.T."/>
            <person name="Hug L.A."/>
            <person name="Sharon I."/>
            <person name="Castelle C.J."/>
            <person name="Probst A.J."/>
            <person name="Thomas B.C."/>
            <person name="Singh A."/>
            <person name="Wilkins M.J."/>
            <person name="Karaoz U."/>
            <person name="Brodie E.L."/>
            <person name="Williams K.H."/>
            <person name="Hubbard S.S."/>
            <person name="Banfield J.F."/>
        </authorList>
    </citation>
    <scope>NUCLEOTIDE SEQUENCE [LARGE SCALE GENOMIC DNA]</scope>
</reference>
<protein>
    <recommendedName>
        <fullName evidence="6">Glycosyl transferase family 1 domain-containing protein</fullName>
    </recommendedName>
</protein>
<organism evidence="4 5">
    <name type="scientific">Candidatus Gottesmanbacteria bacterium RIFCSPLOWO2_01_FULL_46_9</name>
    <dbReference type="NCBI Taxonomy" id="1798394"/>
    <lineage>
        <taxon>Bacteria</taxon>
        <taxon>Candidatus Gottesmaniibacteriota</taxon>
    </lineage>
</organism>
<dbReference type="InterPro" id="IPR028098">
    <property type="entry name" value="Glyco_trans_4-like_N"/>
</dbReference>
<evidence type="ECO:0000313" key="4">
    <source>
        <dbReference type="EMBL" id="OGG31372.1"/>
    </source>
</evidence>
<sequence length="373" mass="42801">MRIGIDARLMNETGVGRYIRNLIRELAVVDQDNDYVIFLRERDFSHFTAPNPRWHKRKAEVAWHTIAEQFMMPWILLKEHLNFLHVPYFNTPIFYPGKYIVTIHDLTILHFDTGKASMLPYWVYKIRRLGYRIVLLAGIKRAAHIIAVSEAVKRDILAEFDEKEERVSVTYEGIDPVFLNISKVKNSKVSVNGSFFLYVGNVYPHKNIEMLLEAYTRYKDLVKSPATLLFVGPADYFYRQMEMLLPSLGLERHIRVLHDQSDEALAGLYAHAVALLFPSRMEGFGLPALEALACGCRVICSDIPVFHEILGKHAVFVDTNNPHDFASMMKSVSLARHDAQALRAAVFPLVATYSWKKMAEKTLALYKKFGYAS</sequence>
<dbReference type="Pfam" id="PF13439">
    <property type="entry name" value="Glyco_transf_4"/>
    <property type="match status" value="1"/>
</dbReference>
<dbReference type="GO" id="GO:0016757">
    <property type="term" value="F:glycosyltransferase activity"/>
    <property type="evidence" value="ECO:0007669"/>
    <property type="project" value="InterPro"/>
</dbReference>
<evidence type="ECO:0000256" key="1">
    <source>
        <dbReference type="ARBA" id="ARBA00022679"/>
    </source>
</evidence>
<keyword evidence="1" id="KW-0808">Transferase</keyword>
<proteinExistence type="predicted"/>
<dbReference type="SUPFAM" id="SSF53756">
    <property type="entry name" value="UDP-Glycosyltransferase/glycogen phosphorylase"/>
    <property type="match status" value="1"/>
</dbReference>
<dbReference type="Pfam" id="PF00534">
    <property type="entry name" value="Glycos_transf_1"/>
    <property type="match status" value="1"/>
</dbReference>
<dbReference type="Gene3D" id="3.40.50.2000">
    <property type="entry name" value="Glycogen Phosphorylase B"/>
    <property type="match status" value="2"/>
</dbReference>
<evidence type="ECO:0000259" key="2">
    <source>
        <dbReference type="Pfam" id="PF00534"/>
    </source>
</evidence>
<dbReference type="PANTHER" id="PTHR46401">
    <property type="entry name" value="GLYCOSYLTRANSFERASE WBBK-RELATED"/>
    <property type="match status" value="1"/>
</dbReference>
<dbReference type="PANTHER" id="PTHR46401:SF2">
    <property type="entry name" value="GLYCOSYLTRANSFERASE WBBK-RELATED"/>
    <property type="match status" value="1"/>
</dbReference>
<feature type="domain" description="Glycosyl transferase family 1" evidence="2">
    <location>
        <begin position="191"/>
        <end position="336"/>
    </location>
</feature>
<dbReference type="GO" id="GO:0009103">
    <property type="term" value="P:lipopolysaccharide biosynthetic process"/>
    <property type="evidence" value="ECO:0007669"/>
    <property type="project" value="TreeGrafter"/>
</dbReference>
<evidence type="ECO:0000313" key="5">
    <source>
        <dbReference type="Proteomes" id="UP000176450"/>
    </source>
</evidence>
<dbReference type="Proteomes" id="UP000176450">
    <property type="component" value="Unassembled WGS sequence"/>
</dbReference>
<dbReference type="EMBL" id="MFJX01000012">
    <property type="protein sequence ID" value="OGG31372.1"/>
    <property type="molecule type" value="Genomic_DNA"/>
</dbReference>